<dbReference type="SMART" id="SM00700">
    <property type="entry name" value="JHBP"/>
    <property type="match status" value="1"/>
</dbReference>
<dbReference type="Gene3D" id="3.15.10.30">
    <property type="entry name" value="Haemolymph juvenile hormone binding protein"/>
    <property type="match status" value="1"/>
</dbReference>
<reference evidence="5" key="1">
    <citation type="submission" date="2019-10" db="EMBL/GenBank/DDBJ databases">
        <title>Short sand fly seasons in Tbilisi, Georgia, hinder development of host immunity to saliva of the visceral leishmaniasis vector Phlebotomus kandelakii.</title>
        <authorList>
            <person name="Oliveira F."/>
            <person name="Giorgobiani E."/>
            <person name="Guimaraes-Costa A.B."/>
            <person name="Abdeladhim M."/>
            <person name="Oristian J."/>
            <person name="Tskhvaradze L."/>
            <person name="Tsertsvadze N."/>
            <person name="Zakalashvili M."/>
            <person name="Valenzuela J.G."/>
            <person name="Kamhawi S."/>
        </authorList>
    </citation>
    <scope>NUCLEOTIDE SEQUENCE</scope>
    <source>
        <strain evidence="5">Wild-capture in Tbilisi</strain>
        <tissue evidence="5">Salivary glands</tissue>
    </source>
</reference>
<accession>A0A6B2E8T7</accession>
<evidence type="ECO:0000256" key="4">
    <source>
        <dbReference type="SAM" id="SignalP"/>
    </source>
</evidence>
<feature type="chain" id="PRO_5025394910" evidence="4">
    <location>
        <begin position="19"/>
        <end position="242"/>
    </location>
</feature>
<dbReference type="InterPro" id="IPR038606">
    <property type="entry name" value="To_sf"/>
</dbReference>
<protein>
    <submittedName>
        <fullName evidence="5">Putative hemolymph juvenile hormone binding protein</fullName>
    </submittedName>
</protein>
<organism evidence="5">
    <name type="scientific">Phlebotomus kandelakii</name>
    <dbReference type="NCBI Taxonomy" id="1109342"/>
    <lineage>
        <taxon>Eukaryota</taxon>
        <taxon>Metazoa</taxon>
        <taxon>Ecdysozoa</taxon>
        <taxon>Arthropoda</taxon>
        <taxon>Hexapoda</taxon>
        <taxon>Insecta</taxon>
        <taxon>Pterygota</taxon>
        <taxon>Neoptera</taxon>
        <taxon>Endopterygota</taxon>
        <taxon>Diptera</taxon>
        <taxon>Nematocera</taxon>
        <taxon>Psychodoidea</taxon>
        <taxon>Psychodidae</taxon>
        <taxon>Phlebotomus</taxon>
        <taxon>Larroussius</taxon>
    </lineage>
</organism>
<dbReference type="Pfam" id="PF06585">
    <property type="entry name" value="JHBP"/>
    <property type="match status" value="1"/>
</dbReference>
<dbReference type="GO" id="GO:0005615">
    <property type="term" value="C:extracellular space"/>
    <property type="evidence" value="ECO:0007669"/>
    <property type="project" value="TreeGrafter"/>
</dbReference>
<sequence length="242" mass="27721">MEKWKIFLFINLLTLSSALSPFKPCKYKDSDCVVNLFNTILSLFGNEDTEFRGLDPLLIENATLTTKYTPTVHFKLLLLNTKLHGLRTLRALKATEIQEDFAGKENEIVLNAPQVTLHGPYKMKGKFHLIPLTSSGMCNITMYNVELTVKYTLDKIILNGETFVKTSNTMVDIKPESMQTQLDNIFNANKEIDDAVHEYINENWRDVFKDMKPSITKTFSKITEDVFNAISTKIPLKFLLKE</sequence>
<evidence type="ECO:0000313" key="5">
    <source>
        <dbReference type="EMBL" id="NBJ59705.1"/>
    </source>
</evidence>
<dbReference type="PANTHER" id="PTHR11008">
    <property type="entry name" value="PROTEIN TAKEOUT-LIKE PROTEIN"/>
    <property type="match status" value="1"/>
</dbReference>
<comment type="similarity">
    <text evidence="3">Belongs to the TO family.</text>
</comment>
<evidence type="ECO:0000256" key="1">
    <source>
        <dbReference type="ARBA" id="ARBA00022729"/>
    </source>
</evidence>
<dbReference type="FunFam" id="3.15.10.30:FF:000001">
    <property type="entry name" value="Takeout-like protein 1"/>
    <property type="match status" value="1"/>
</dbReference>
<dbReference type="AlphaFoldDB" id="A0A6B2E8T7"/>
<dbReference type="InterPro" id="IPR010562">
    <property type="entry name" value="Haemolymph_juvenile_hormone-bd"/>
</dbReference>
<evidence type="ECO:0000256" key="2">
    <source>
        <dbReference type="ARBA" id="ARBA00023108"/>
    </source>
</evidence>
<keyword evidence="1 4" id="KW-0732">Signal</keyword>
<keyword evidence="2" id="KW-0090">Biological rhythms</keyword>
<dbReference type="GO" id="GO:0007623">
    <property type="term" value="P:circadian rhythm"/>
    <property type="evidence" value="ECO:0007669"/>
    <property type="project" value="UniProtKB-ARBA"/>
</dbReference>
<name>A0A6B2E8T7_9DIPT</name>
<evidence type="ECO:0000256" key="3">
    <source>
        <dbReference type="ARBA" id="ARBA00060902"/>
    </source>
</evidence>
<feature type="signal peptide" evidence="4">
    <location>
        <begin position="1"/>
        <end position="18"/>
    </location>
</feature>
<proteinExistence type="inferred from homology"/>
<dbReference type="PANTHER" id="PTHR11008:SF32">
    <property type="entry name" value="CIRCADIAN CLOCK-CONTROLLED PROTEIN DAYWAKE-RELATED"/>
    <property type="match status" value="1"/>
</dbReference>
<dbReference type="EMBL" id="GIFK01002002">
    <property type="protein sequence ID" value="NBJ59705.1"/>
    <property type="molecule type" value="Transcribed_RNA"/>
</dbReference>